<reference evidence="1" key="1">
    <citation type="submission" date="2023-03" db="EMBL/GenBank/DDBJ databases">
        <title>Massive genome expansion in bonnet fungi (Mycena s.s.) driven by repeated elements and novel gene families across ecological guilds.</title>
        <authorList>
            <consortium name="Lawrence Berkeley National Laboratory"/>
            <person name="Harder C.B."/>
            <person name="Miyauchi S."/>
            <person name="Viragh M."/>
            <person name="Kuo A."/>
            <person name="Thoen E."/>
            <person name="Andreopoulos B."/>
            <person name="Lu D."/>
            <person name="Skrede I."/>
            <person name="Drula E."/>
            <person name="Henrissat B."/>
            <person name="Morin E."/>
            <person name="Kohler A."/>
            <person name="Barry K."/>
            <person name="LaButti K."/>
            <person name="Morin E."/>
            <person name="Salamov A."/>
            <person name="Lipzen A."/>
            <person name="Mereny Z."/>
            <person name="Hegedus B."/>
            <person name="Baldrian P."/>
            <person name="Stursova M."/>
            <person name="Weitz H."/>
            <person name="Taylor A."/>
            <person name="Grigoriev I.V."/>
            <person name="Nagy L.G."/>
            <person name="Martin F."/>
            <person name="Kauserud H."/>
        </authorList>
    </citation>
    <scope>NUCLEOTIDE SEQUENCE</scope>
    <source>
        <strain evidence="1">CBHHK200</strain>
    </source>
</reference>
<evidence type="ECO:0000313" key="1">
    <source>
        <dbReference type="EMBL" id="KAJ7023803.1"/>
    </source>
</evidence>
<name>A0AAD6S9Y9_9AGAR</name>
<proteinExistence type="predicted"/>
<evidence type="ECO:0000313" key="2">
    <source>
        <dbReference type="Proteomes" id="UP001218188"/>
    </source>
</evidence>
<accession>A0AAD6S9Y9</accession>
<dbReference type="Proteomes" id="UP001218188">
    <property type="component" value="Unassembled WGS sequence"/>
</dbReference>
<protein>
    <submittedName>
        <fullName evidence="1">Uncharacterized protein</fullName>
    </submittedName>
</protein>
<gene>
    <name evidence="1" type="ORF">C8F04DRAFT_1271045</name>
</gene>
<organism evidence="1 2">
    <name type="scientific">Mycena alexandri</name>
    <dbReference type="NCBI Taxonomy" id="1745969"/>
    <lineage>
        <taxon>Eukaryota</taxon>
        <taxon>Fungi</taxon>
        <taxon>Dikarya</taxon>
        <taxon>Basidiomycota</taxon>
        <taxon>Agaricomycotina</taxon>
        <taxon>Agaricomycetes</taxon>
        <taxon>Agaricomycetidae</taxon>
        <taxon>Agaricales</taxon>
        <taxon>Marasmiineae</taxon>
        <taxon>Mycenaceae</taxon>
        <taxon>Mycena</taxon>
    </lineage>
</organism>
<dbReference type="AlphaFoldDB" id="A0AAD6S9Y9"/>
<dbReference type="EMBL" id="JARJCM010000182">
    <property type="protein sequence ID" value="KAJ7023803.1"/>
    <property type="molecule type" value="Genomic_DNA"/>
</dbReference>
<sequence>MLTLAPIDRDLATVNLFRWAMAGGRPYRVVVRDWESNWVGKVIIDIDMLMWYVSGRRGMLQREKRSLPTLALVRHGKQDSFPTCIIPTPFLGIAGAWLAPPPAFHFRIFPTHSQRARAPHKVIYGAPRGGVRWVLSCIVVHAAF</sequence>
<keyword evidence="2" id="KW-1185">Reference proteome</keyword>
<comment type="caution">
    <text evidence="1">The sequence shown here is derived from an EMBL/GenBank/DDBJ whole genome shotgun (WGS) entry which is preliminary data.</text>
</comment>